<dbReference type="GO" id="GO:0005886">
    <property type="term" value="C:plasma membrane"/>
    <property type="evidence" value="ECO:0007669"/>
    <property type="project" value="TreeGrafter"/>
</dbReference>
<comment type="similarity">
    <text evidence="2">Belongs to the DnaA family.</text>
</comment>
<keyword evidence="1" id="KW-0238">DNA-binding</keyword>
<evidence type="ECO:0000256" key="2">
    <source>
        <dbReference type="RuleBase" id="RU004227"/>
    </source>
</evidence>
<dbReference type="InterPro" id="IPR020591">
    <property type="entry name" value="Chromosome_initiator_DnaA-like"/>
</dbReference>
<dbReference type="GO" id="GO:0006270">
    <property type="term" value="P:DNA replication initiation"/>
    <property type="evidence" value="ECO:0007669"/>
    <property type="project" value="TreeGrafter"/>
</dbReference>
<dbReference type="PANTHER" id="PTHR30050">
    <property type="entry name" value="CHROMOSOMAL REPLICATION INITIATOR PROTEIN DNAA"/>
    <property type="match status" value="1"/>
</dbReference>
<accession>A0AAE4ZAI1</accession>
<dbReference type="Pfam" id="PF00308">
    <property type="entry name" value="Bac_DnaA"/>
    <property type="match status" value="1"/>
</dbReference>
<proteinExistence type="inferred from homology"/>
<organism evidence="4 5">
    <name type="scientific">Candidatus Kutchimonas denitrificans</name>
    <dbReference type="NCBI Taxonomy" id="3056748"/>
    <lineage>
        <taxon>Bacteria</taxon>
        <taxon>Pseudomonadati</taxon>
        <taxon>Gemmatimonadota</taxon>
        <taxon>Gemmatimonadia</taxon>
        <taxon>Candidatus Palauibacterales</taxon>
        <taxon>Candidatus Palauibacteraceae</taxon>
        <taxon>Candidatus Kutchimonas</taxon>
    </lineage>
</organism>
<dbReference type="EMBL" id="JAACAK010000046">
    <property type="protein sequence ID" value="NIR74531.1"/>
    <property type="molecule type" value="Genomic_DNA"/>
</dbReference>
<dbReference type="GO" id="GO:0005524">
    <property type="term" value="F:ATP binding"/>
    <property type="evidence" value="ECO:0007669"/>
    <property type="project" value="UniProtKB-KW"/>
</dbReference>
<comment type="function">
    <text evidence="1">Plays an essential role in the initiation and regulation of chromosomal replication. ATP-DnaA binds to the origin of replication (oriC) to initiate formation of the DNA replication initiation complex once per cell cycle. Binds the DnaA box (a 9 base pair repeat at the origin) and separates the double-stranded (ds)DNA. Forms a right-handed helical filament on oriC DNA; dsDNA binds to the exterior of the filament while single-stranded (ss)DNA is stabiized in the filament's interior. The ATP-DnaA-oriC complex binds and stabilizes one strand of the AT-rich DNA unwinding element (DUE), permitting loading of DNA polymerase. After initiation quickly degrades to an ADP-DnaA complex that is not apt for DNA replication. Binds acidic phospholipids.</text>
</comment>
<keyword evidence="1" id="KW-0547">Nucleotide-binding</keyword>
<dbReference type="CDD" id="cd00009">
    <property type="entry name" value="AAA"/>
    <property type="match status" value="1"/>
</dbReference>
<dbReference type="GO" id="GO:0003688">
    <property type="term" value="F:DNA replication origin binding"/>
    <property type="evidence" value="ECO:0007669"/>
    <property type="project" value="TreeGrafter"/>
</dbReference>
<dbReference type="Proteomes" id="UP000702544">
    <property type="component" value="Unassembled WGS sequence"/>
</dbReference>
<keyword evidence="1" id="KW-0235">DNA replication</keyword>
<dbReference type="Gene3D" id="1.10.8.60">
    <property type="match status" value="1"/>
</dbReference>
<name>A0AAE4ZAI1_9BACT</name>
<gene>
    <name evidence="4" type="ORF">GWO12_05395</name>
</gene>
<evidence type="ECO:0000259" key="3">
    <source>
        <dbReference type="SMART" id="SM00382"/>
    </source>
</evidence>
<evidence type="ECO:0000313" key="5">
    <source>
        <dbReference type="Proteomes" id="UP000702544"/>
    </source>
</evidence>
<keyword evidence="1 4" id="KW-0067">ATP-binding</keyword>
<dbReference type="PRINTS" id="PR00051">
    <property type="entry name" value="DNAA"/>
</dbReference>
<protein>
    <recommendedName>
        <fullName evidence="1">Chromosomal replication initiator protein DnaA</fullName>
    </recommendedName>
</protein>
<dbReference type="InterPro" id="IPR013317">
    <property type="entry name" value="DnaA_dom"/>
</dbReference>
<dbReference type="SMART" id="SM00382">
    <property type="entry name" value="AAA"/>
    <property type="match status" value="1"/>
</dbReference>
<sequence>MTDSVDPKLTFDSFVVGPENRLAWEAARTAAELPGSAYNPLFIYSDTGLGKTHLLIAIANRARELHPEVEIAYTPLEQLLRQLQGQNGESEDYRSTEILLIDDLQFIGPKGESHQILFHLLDHLLMSGRQVALACDRPPLELGELDDRLLSRFSGGLVVDIGRPNLETRRAILELRLAAVDASLRPEVIDAIARLAIENVRQLKGALNRVLAAQKSENRDVTADEVDRLLADVVSDPELPWLAEAKQQTGAEFDDFLADVSSAVEEALGAPKWREDLARAILKWESEGYETKRLEMFLDGEEAIDSEQVIAAYERDVEKLRSIEEELRRLGTELPQDGSLRDPDRCDALRALLADVQRSDSAIDDFFLDDEKIIWEWPLNEGRLIESWDDGDKG</sequence>
<reference evidence="4 5" key="1">
    <citation type="submission" date="2020-01" db="EMBL/GenBank/DDBJ databases">
        <title>Genomes assembled from Gulf of Kutch pelagic sediment metagenomes.</title>
        <authorList>
            <person name="Chandrashekar M."/>
            <person name="Mahajan M.S."/>
            <person name="Dave K.J."/>
            <person name="Vatsa P."/>
            <person name="Nathani N.M."/>
        </authorList>
    </citation>
    <scope>NUCLEOTIDE SEQUENCE [LARGE SCALE GENOMIC DNA]</scope>
    <source>
        <strain evidence="4">KS3-K002</strain>
    </source>
</reference>
<comment type="caution">
    <text evidence="4">The sequence shown here is derived from an EMBL/GenBank/DDBJ whole genome shotgun (WGS) entry which is preliminary data.</text>
</comment>
<dbReference type="PANTHER" id="PTHR30050:SF2">
    <property type="entry name" value="CHROMOSOMAL REPLICATION INITIATOR PROTEIN DNAA"/>
    <property type="match status" value="1"/>
</dbReference>
<dbReference type="AlphaFoldDB" id="A0AAE4ZAI1"/>
<dbReference type="SUPFAM" id="SSF52540">
    <property type="entry name" value="P-loop containing nucleoside triphosphate hydrolases"/>
    <property type="match status" value="1"/>
</dbReference>
<dbReference type="InterPro" id="IPR027417">
    <property type="entry name" value="P-loop_NTPase"/>
</dbReference>
<dbReference type="InterPro" id="IPR003593">
    <property type="entry name" value="AAA+_ATPase"/>
</dbReference>
<feature type="domain" description="AAA+ ATPase" evidence="3">
    <location>
        <begin position="37"/>
        <end position="207"/>
    </location>
</feature>
<evidence type="ECO:0000256" key="1">
    <source>
        <dbReference type="RuleBase" id="RU000577"/>
    </source>
</evidence>
<evidence type="ECO:0000313" key="4">
    <source>
        <dbReference type="EMBL" id="NIR74531.1"/>
    </source>
</evidence>
<dbReference type="Gene3D" id="3.40.50.300">
    <property type="entry name" value="P-loop containing nucleotide triphosphate hydrolases"/>
    <property type="match status" value="1"/>
</dbReference>